<name>A0A848M403_PAELE</name>
<accession>A0A848M403</accession>
<organism evidence="8 9">
    <name type="scientific">Paenibacillus lemnae</name>
    <dbReference type="NCBI Taxonomy" id="1330551"/>
    <lineage>
        <taxon>Bacteria</taxon>
        <taxon>Bacillati</taxon>
        <taxon>Bacillota</taxon>
        <taxon>Bacilli</taxon>
        <taxon>Bacillales</taxon>
        <taxon>Paenibacillaceae</taxon>
        <taxon>Paenibacillus</taxon>
    </lineage>
</organism>
<reference evidence="8 9" key="1">
    <citation type="submission" date="2020-04" db="EMBL/GenBank/DDBJ databases">
        <title>Paenibacillus algicola sp. nov., a novel marine bacterium producing alginate lyase.</title>
        <authorList>
            <person name="Huang H."/>
        </authorList>
    </citation>
    <scope>NUCLEOTIDE SEQUENCE [LARGE SCALE GENOMIC DNA]</scope>
    <source>
        <strain evidence="8 9">L7-75</strain>
    </source>
</reference>
<evidence type="ECO:0000256" key="2">
    <source>
        <dbReference type="ARBA" id="ARBA00022475"/>
    </source>
</evidence>
<evidence type="ECO:0000313" key="8">
    <source>
        <dbReference type="EMBL" id="NMO94950.1"/>
    </source>
</evidence>
<dbReference type="Pfam" id="PF09335">
    <property type="entry name" value="VTT_dom"/>
    <property type="match status" value="1"/>
</dbReference>
<comment type="similarity">
    <text evidence="6">Belongs to the TVP38/TMEM64 family.</text>
</comment>
<dbReference type="AlphaFoldDB" id="A0A848M403"/>
<gene>
    <name evidence="8" type="ORF">HII30_03985</name>
</gene>
<keyword evidence="5 6" id="KW-0472">Membrane</keyword>
<evidence type="ECO:0000256" key="1">
    <source>
        <dbReference type="ARBA" id="ARBA00004651"/>
    </source>
</evidence>
<comment type="caution">
    <text evidence="8">The sequence shown here is derived from an EMBL/GenBank/DDBJ whole genome shotgun (WGS) entry which is preliminary data.</text>
</comment>
<evidence type="ECO:0000313" key="9">
    <source>
        <dbReference type="Proteomes" id="UP000565468"/>
    </source>
</evidence>
<feature type="transmembrane region" description="Helical" evidence="6">
    <location>
        <begin position="71"/>
        <end position="92"/>
    </location>
</feature>
<dbReference type="PANTHER" id="PTHR12677:SF59">
    <property type="entry name" value="GOLGI APPARATUS MEMBRANE PROTEIN TVP38-RELATED"/>
    <property type="match status" value="1"/>
</dbReference>
<keyword evidence="2 6" id="KW-1003">Cell membrane</keyword>
<dbReference type="EMBL" id="JABBPN010000003">
    <property type="protein sequence ID" value="NMO94950.1"/>
    <property type="molecule type" value="Genomic_DNA"/>
</dbReference>
<evidence type="ECO:0000256" key="4">
    <source>
        <dbReference type="ARBA" id="ARBA00022989"/>
    </source>
</evidence>
<evidence type="ECO:0000259" key="7">
    <source>
        <dbReference type="Pfam" id="PF09335"/>
    </source>
</evidence>
<dbReference type="InterPro" id="IPR015414">
    <property type="entry name" value="TMEM64"/>
</dbReference>
<evidence type="ECO:0000256" key="5">
    <source>
        <dbReference type="ARBA" id="ARBA00023136"/>
    </source>
</evidence>
<evidence type="ECO:0000256" key="3">
    <source>
        <dbReference type="ARBA" id="ARBA00022692"/>
    </source>
</evidence>
<feature type="transmembrane region" description="Helical" evidence="6">
    <location>
        <begin position="113"/>
        <end position="134"/>
    </location>
</feature>
<proteinExistence type="inferred from homology"/>
<feature type="transmembrane region" description="Helical" evidence="6">
    <location>
        <begin position="178"/>
        <end position="199"/>
    </location>
</feature>
<comment type="subcellular location">
    <subcellularLocation>
        <location evidence="1 6">Cell membrane</location>
        <topology evidence="1 6">Multi-pass membrane protein</topology>
    </subcellularLocation>
</comment>
<feature type="transmembrane region" description="Helical" evidence="6">
    <location>
        <begin position="41"/>
        <end position="65"/>
    </location>
</feature>
<feature type="domain" description="VTT" evidence="7">
    <location>
        <begin position="52"/>
        <end position="169"/>
    </location>
</feature>
<dbReference type="InterPro" id="IPR032816">
    <property type="entry name" value="VTT_dom"/>
</dbReference>
<sequence>MYKKIALAIFYLGIACLIYLYGESILVWFRQTDSITQVIAMATVMALFPIIPYPVVGGVIGAAYGPVTGGIVTWTGSTAASILMFLFIRYGYQDWGKKVLHKFKNIERATALFERNAFLFILFARMIPTIPSIIVNAYSALSRVTFGVYAVSSSLGKIPAMLLFALVGDSLLNDPRNVVLTIAVYAVFLTVTMYIYRLWKKKYSPAS</sequence>
<keyword evidence="4 6" id="KW-1133">Transmembrane helix</keyword>
<dbReference type="PANTHER" id="PTHR12677">
    <property type="entry name" value="GOLGI APPARATUS MEMBRANE PROTEIN TVP38-RELATED"/>
    <property type="match status" value="1"/>
</dbReference>
<dbReference type="GO" id="GO:0005886">
    <property type="term" value="C:plasma membrane"/>
    <property type="evidence" value="ECO:0007669"/>
    <property type="project" value="UniProtKB-SubCell"/>
</dbReference>
<evidence type="ECO:0000256" key="6">
    <source>
        <dbReference type="RuleBase" id="RU366058"/>
    </source>
</evidence>
<dbReference type="Proteomes" id="UP000565468">
    <property type="component" value="Unassembled WGS sequence"/>
</dbReference>
<keyword evidence="3 6" id="KW-0812">Transmembrane</keyword>
<dbReference type="RefSeq" id="WP_169503738.1">
    <property type="nucleotide sequence ID" value="NZ_JABBPN010000003.1"/>
</dbReference>
<feature type="transmembrane region" description="Helical" evidence="6">
    <location>
        <begin position="146"/>
        <end position="166"/>
    </location>
</feature>
<protein>
    <recommendedName>
        <fullName evidence="6">TVP38/TMEM64 family membrane protein</fullName>
    </recommendedName>
</protein>
<dbReference type="PROSITE" id="PS51257">
    <property type="entry name" value="PROKAR_LIPOPROTEIN"/>
    <property type="match status" value="1"/>
</dbReference>
<feature type="transmembrane region" description="Helical" evidence="6">
    <location>
        <begin position="6"/>
        <end position="29"/>
    </location>
</feature>
<keyword evidence="9" id="KW-1185">Reference proteome</keyword>